<dbReference type="EMBL" id="KN831805">
    <property type="protein sequence ID" value="KIM36478.1"/>
    <property type="molecule type" value="Genomic_DNA"/>
</dbReference>
<evidence type="ECO:0000256" key="1">
    <source>
        <dbReference type="SAM" id="SignalP"/>
    </source>
</evidence>
<dbReference type="AlphaFoldDB" id="A0A0C2XEV4"/>
<dbReference type="Gene3D" id="3.40.50.880">
    <property type="match status" value="1"/>
</dbReference>
<protein>
    <submittedName>
        <fullName evidence="2">Uncharacterized protein</fullName>
    </submittedName>
</protein>
<reference evidence="3" key="2">
    <citation type="submission" date="2015-01" db="EMBL/GenBank/DDBJ databases">
        <title>Evolutionary Origins and Diversification of the Mycorrhizal Mutualists.</title>
        <authorList>
            <consortium name="DOE Joint Genome Institute"/>
            <consortium name="Mycorrhizal Genomics Consortium"/>
            <person name="Kohler A."/>
            <person name="Kuo A."/>
            <person name="Nagy L.G."/>
            <person name="Floudas D."/>
            <person name="Copeland A."/>
            <person name="Barry K.W."/>
            <person name="Cichocki N."/>
            <person name="Veneault-Fourrey C."/>
            <person name="LaButti K."/>
            <person name="Lindquist E.A."/>
            <person name="Lipzen A."/>
            <person name="Lundell T."/>
            <person name="Morin E."/>
            <person name="Murat C."/>
            <person name="Riley R."/>
            <person name="Ohm R."/>
            <person name="Sun H."/>
            <person name="Tunlid A."/>
            <person name="Henrissat B."/>
            <person name="Grigoriev I.V."/>
            <person name="Hibbett D.S."/>
            <person name="Martin F."/>
        </authorList>
    </citation>
    <scope>NUCLEOTIDE SEQUENCE [LARGE SCALE GENOMIC DNA]</scope>
    <source>
        <strain evidence="3">h7</strain>
    </source>
</reference>
<feature type="chain" id="PRO_5002158862" evidence="1">
    <location>
        <begin position="22"/>
        <end position="228"/>
    </location>
</feature>
<dbReference type="HOGENOM" id="CLU_000445_44_8_1"/>
<dbReference type="SUPFAM" id="SSF52317">
    <property type="entry name" value="Class I glutamine amidotransferase-like"/>
    <property type="match status" value="1"/>
</dbReference>
<keyword evidence="1" id="KW-0732">Signal</keyword>
<gene>
    <name evidence="2" type="ORF">M413DRAFT_78180</name>
</gene>
<evidence type="ECO:0000313" key="3">
    <source>
        <dbReference type="Proteomes" id="UP000053424"/>
    </source>
</evidence>
<dbReference type="PANTHER" id="PTHR43130">
    <property type="entry name" value="ARAC-FAMILY TRANSCRIPTIONAL REGULATOR"/>
    <property type="match status" value="1"/>
</dbReference>
<dbReference type="Proteomes" id="UP000053424">
    <property type="component" value="Unassembled WGS sequence"/>
</dbReference>
<organism evidence="2 3">
    <name type="scientific">Hebeloma cylindrosporum</name>
    <dbReference type="NCBI Taxonomy" id="76867"/>
    <lineage>
        <taxon>Eukaryota</taxon>
        <taxon>Fungi</taxon>
        <taxon>Dikarya</taxon>
        <taxon>Basidiomycota</taxon>
        <taxon>Agaricomycotina</taxon>
        <taxon>Agaricomycetes</taxon>
        <taxon>Agaricomycetidae</taxon>
        <taxon>Agaricales</taxon>
        <taxon>Agaricineae</taxon>
        <taxon>Hymenogastraceae</taxon>
        <taxon>Hebeloma</taxon>
    </lineage>
</organism>
<evidence type="ECO:0000313" key="2">
    <source>
        <dbReference type="EMBL" id="KIM36478.1"/>
    </source>
</evidence>
<name>A0A0C2XEV4_HEBCY</name>
<dbReference type="STRING" id="686832.A0A0C2XEV4"/>
<dbReference type="PANTHER" id="PTHR43130:SF7">
    <property type="entry name" value="DJ-1_PFPI DOMAIN-CONTAINING PROTEIN"/>
    <property type="match status" value="1"/>
</dbReference>
<dbReference type="OrthoDB" id="543156at2759"/>
<accession>A0A0C2XEV4</accession>
<feature type="signal peptide" evidence="1">
    <location>
        <begin position="1"/>
        <end position="21"/>
    </location>
</feature>
<proteinExistence type="predicted"/>
<sequence length="228" mass="24718">MPTQTLNLGLLLLPGYQWLDAAGPVDYINSHSRPMISHLPLAPTVLDKAPIMTWHYISKGLTPIRSTSGPLQQPNCTFDTCPPLDYLVVPGADAFEPLPEGCADFLRKLIVDPTFKALLLVCTGSMSVAQAGILDGLNVCSNKLSLKIAAEKGLLNRKVKWVGDRRWIVDGKVWSAGGVTAGIDLAAEFSRVHFDPQIVAIIGDIMEYEPNPAQPDPFSRILDGVDMA</sequence>
<dbReference type="InterPro" id="IPR052158">
    <property type="entry name" value="INH-QAR"/>
</dbReference>
<keyword evidence="3" id="KW-1185">Reference proteome</keyword>
<reference evidence="2 3" key="1">
    <citation type="submission" date="2014-04" db="EMBL/GenBank/DDBJ databases">
        <authorList>
            <consortium name="DOE Joint Genome Institute"/>
            <person name="Kuo A."/>
            <person name="Gay G."/>
            <person name="Dore J."/>
            <person name="Kohler A."/>
            <person name="Nagy L.G."/>
            <person name="Floudas D."/>
            <person name="Copeland A."/>
            <person name="Barry K.W."/>
            <person name="Cichocki N."/>
            <person name="Veneault-Fourrey C."/>
            <person name="LaButti K."/>
            <person name="Lindquist E.A."/>
            <person name="Lipzen A."/>
            <person name="Lundell T."/>
            <person name="Morin E."/>
            <person name="Murat C."/>
            <person name="Sun H."/>
            <person name="Tunlid A."/>
            <person name="Henrissat B."/>
            <person name="Grigoriev I.V."/>
            <person name="Hibbett D.S."/>
            <person name="Martin F."/>
            <person name="Nordberg H.P."/>
            <person name="Cantor M.N."/>
            <person name="Hua S.X."/>
        </authorList>
    </citation>
    <scope>NUCLEOTIDE SEQUENCE [LARGE SCALE GENOMIC DNA]</scope>
    <source>
        <strain evidence="3">h7</strain>
    </source>
</reference>
<dbReference type="InterPro" id="IPR029062">
    <property type="entry name" value="Class_I_gatase-like"/>
</dbReference>